<proteinExistence type="inferred from homology"/>
<dbReference type="PROSITE" id="PS51318">
    <property type="entry name" value="TAT"/>
    <property type="match status" value="1"/>
</dbReference>
<evidence type="ECO:0000256" key="2">
    <source>
        <dbReference type="ARBA" id="ARBA00022448"/>
    </source>
</evidence>
<evidence type="ECO:0000256" key="1">
    <source>
        <dbReference type="ARBA" id="ARBA00008520"/>
    </source>
</evidence>
<dbReference type="GO" id="GO:1901982">
    <property type="term" value="F:maltose binding"/>
    <property type="evidence" value="ECO:0007669"/>
    <property type="project" value="TreeGrafter"/>
</dbReference>
<gene>
    <name evidence="5" type="ORF">F4562_005852</name>
</gene>
<comment type="caution">
    <text evidence="5">The sequence shown here is derived from an EMBL/GenBank/DDBJ whole genome shotgun (WGS) entry which is preliminary data.</text>
</comment>
<name>A0A7W9MJ86_9ACTN</name>
<dbReference type="InterPro" id="IPR006059">
    <property type="entry name" value="SBP"/>
</dbReference>
<dbReference type="GO" id="GO:0042956">
    <property type="term" value="P:maltodextrin transmembrane transport"/>
    <property type="evidence" value="ECO:0007669"/>
    <property type="project" value="TreeGrafter"/>
</dbReference>
<dbReference type="GO" id="GO:0015768">
    <property type="term" value="P:maltose transport"/>
    <property type="evidence" value="ECO:0007669"/>
    <property type="project" value="TreeGrafter"/>
</dbReference>
<sequence>MNTLSRRDALRLFGLAAGAAGASALVACAPDASGGAPAAGGDAAAKTFSFTSWSLNEEAQKAAVQSIVDAYATANKVTIKTASFPYNEYLNQITLKLRGGQLSGAIQLDVAWLGALAAMGRLTDLGAQAAKGGYTEAAIKSGQLGGKQYGLPWTTGSIGLIGNKEILEKAGVKEMPVTVEEFEEALRKVKALGGGVVPYAAATKAAQLKDILPWMRTFGSPLLEGDTITIGDEGSVAAVEWYKKLYDDKLIAPDVDRFDARALFSQGKAAFYDDAIIARGVVSAQAADKSLTEKMVPLARPVLKAGDAPQALLWGHVIVVVEGEGSQAASDFALHATSDTATTATFFEKVKMPPTTTAGLADPKVSGDTFTTEWTEKITKTASQNPFWRYAGYGQIETAIAEQVQAVLVGQSPAKDALAKAAETAKPLQK</sequence>
<keyword evidence="2" id="KW-0813">Transport</keyword>
<dbReference type="PANTHER" id="PTHR30061">
    <property type="entry name" value="MALTOSE-BINDING PERIPLASMIC PROTEIN"/>
    <property type="match status" value="1"/>
</dbReference>
<dbReference type="PANTHER" id="PTHR30061:SF50">
    <property type="entry name" value="MALTOSE_MALTODEXTRIN-BINDING PERIPLASMIC PROTEIN"/>
    <property type="match status" value="1"/>
</dbReference>
<evidence type="ECO:0000313" key="5">
    <source>
        <dbReference type="EMBL" id="MBB5822790.1"/>
    </source>
</evidence>
<dbReference type="SUPFAM" id="SSF53850">
    <property type="entry name" value="Periplasmic binding protein-like II"/>
    <property type="match status" value="1"/>
</dbReference>
<keyword evidence="3 4" id="KW-0732">Signal</keyword>
<reference evidence="5 6" key="1">
    <citation type="submission" date="2020-08" db="EMBL/GenBank/DDBJ databases">
        <title>Sequencing the genomes of 1000 actinobacteria strains.</title>
        <authorList>
            <person name="Klenk H.-P."/>
        </authorList>
    </citation>
    <scope>NUCLEOTIDE SEQUENCE [LARGE SCALE GENOMIC DNA]</scope>
    <source>
        <strain evidence="5 6">DSM 46887</strain>
    </source>
</reference>
<dbReference type="PROSITE" id="PS51257">
    <property type="entry name" value="PROKAR_LIPOPROTEIN"/>
    <property type="match status" value="1"/>
</dbReference>
<organism evidence="5 6">
    <name type="scientific">Streptosporangium becharense</name>
    <dbReference type="NCBI Taxonomy" id="1816182"/>
    <lineage>
        <taxon>Bacteria</taxon>
        <taxon>Bacillati</taxon>
        <taxon>Actinomycetota</taxon>
        <taxon>Actinomycetes</taxon>
        <taxon>Streptosporangiales</taxon>
        <taxon>Streptosporangiaceae</taxon>
        <taxon>Streptosporangium</taxon>
    </lineage>
</organism>
<dbReference type="Proteomes" id="UP000540685">
    <property type="component" value="Unassembled WGS sequence"/>
</dbReference>
<evidence type="ECO:0000256" key="4">
    <source>
        <dbReference type="SAM" id="SignalP"/>
    </source>
</evidence>
<keyword evidence="5" id="KW-0762">Sugar transport</keyword>
<dbReference type="Gene3D" id="3.40.190.10">
    <property type="entry name" value="Periplasmic binding protein-like II"/>
    <property type="match status" value="1"/>
</dbReference>
<dbReference type="RefSeq" id="WP_184548048.1">
    <property type="nucleotide sequence ID" value="NZ_JACHMP010000001.1"/>
</dbReference>
<comment type="similarity">
    <text evidence="1">Belongs to the bacterial solute-binding protein 1 family.</text>
</comment>
<dbReference type="AlphaFoldDB" id="A0A7W9MJ86"/>
<evidence type="ECO:0000256" key="3">
    <source>
        <dbReference type="ARBA" id="ARBA00022729"/>
    </source>
</evidence>
<keyword evidence="6" id="KW-1185">Reference proteome</keyword>
<feature type="signal peptide" evidence="4">
    <location>
        <begin position="1"/>
        <end position="29"/>
    </location>
</feature>
<protein>
    <submittedName>
        <fullName evidence="5">Multiple sugar transport system substrate-binding protein</fullName>
    </submittedName>
</protein>
<dbReference type="GO" id="GO:0055052">
    <property type="term" value="C:ATP-binding cassette (ABC) transporter complex, substrate-binding subunit-containing"/>
    <property type="evidence" value="ECO:0007669"/>
    <property type="project" value="TreeGrafter"/>
</dbReference>
<dbReference type="Pfam" id="PF13416">
    <property type="entry name" value="SBP_bac_8"/>
    <property type="match status" value="1"/>
</dbReference>
<feature type="chain" id="PRO_5038766548" evidence="4">
    <location>
        <begin position="30"/>
        <end position="430"/>
    </location>
</feature>
<dbReference type="EMBL" id="JACHMP010000001">
    <property type="protein sequence ID" value="MBB5822790.1"/>
    <property type="molecule type" value="Genomic_DNA"/>
</dbReference>
<evidence type="ECO:0000313" key="6">
    <source>
        <dbReference type="Proteomes" id="UP000540685"/>
    </source>
</evidence>
<dbReference type="InterPro" id="IPR006311">
    <property type="entry name" value="TAT_signal"/>
</dbReference>
<accession>A0A7W9MJ86</accession>